<keyword evidence="3" id="KW-1185">Reference proteome</keyword>
<evidence type="ECO:0008006" key="4">
    <source>
        <dbReference type="Google" id="ProtNLM"/>
    </source>
</evidence>
<dbReference type="EMBL" id="CP003156">
    <property type="protein sequence ID" value="AEV33560.1"/>
    <property type="molecule type" value="Genomic_DNA"/>
</dbReference>
<protein>
    <recommendedName>
        <fullName evidence="4">Outer membrane protein beta-barrel domain-containing protein</fullName>
    </recommendedName>
</protein>
<dbReference type="HOGENOM" id="CLU_1223748_0_0_10"/>
<evidence type="ECO:0000313" key="3">
    <source>
        <dbReference type="Proteomes" id="UP000005631"/>
    </source>
</evidence>
<reference evidence="2 3" key="1">
    <citation type="journal article" date="2012" name="Stand. Genomic Sci.">
        <title>Genome sequence of the orange-pigmented seawater bacterium Owenweeksia hongkongensis type strain (UST20020801(T)).</title>
        <authorList>
            <person name="Riedel T."/>
            <person name="Held B."/>
            <person name="Nolan M."/>
            <person name="Lucas S."/>
            <person name="Lapidus A."/>
            <person name="Tice H."/>
            <person name="Del Rio T.G."/>
            <person name="Cheng J.F."/>
            <person name="Han C."/>
            <person name="Tapia R."/>
            <person name="Goodwin L.A."/>
            <person name="Pitluck S."/>
            <person name="Liolios K."/>
            <person name="Mavromatis K."/>
            <person name="Pagani I."/>
            <person name="Ivanova N."/>
            <person name="Mikhailova N."/>
            <person name="Pati A."/>
            <person name="Chen A."/>
            <person name="Palaniappan K."/>
            <person name="Rohde M."/>
            <person name="Tindall B.J."/>
            <person name="Detter J.C."/>
            <person name="Goker M."/>
            <person name="Woyke T."/>
            <person name="Bristow J."/>
            <person name="Eisen J.A."/>
            <person name="Markowitz V."/>
            <person name="Hugenholtz P."/>
            <person name="Klenk H.P."/>
            <person name="Kyrpides N.C."/>
        </authorList>
    </citation>
    <scope>NUCLEOTIDE SEQUENCE</scope>
    <source>
        <strain evidence="3">DSM 17368 / JCM 12287 / NRRL B-23963</strain>
    </source>
</reference>
<sequence length="226" mass="25225">MPLFRKLLFITFSFVSLFLSAQSFKPYHSYGVVVNAHSVSLLTTQQAANNGYSKAGEDMGGSTFGFDFLAHYDYGALKWLGVGTGLGFSRRGGRGADGYSYDDKRYLSYLNIPVRVQFKPWYYIWFEASVEVLYFLNYKDVGYFSYPGVSGGNGPFNAEGINNMTVSFIPALRFNLFDGFSFNIGYSMGLGDAAAVKVSQPTAMSTTYKNFSVFVGVRYMFNQPEK</sequence>
<name>G8R8G7_OWEHD</name>
<gene>
    <name evidence="2" type="ordered locus">Oweho_2592</name>
</gene>
<feature type="chain" id="PRO_5003515788" description="Outer membrane protein beta-barrel domain-containing protein" evidence="1">
    <location>
        <begin position="22"/>
        <end position="226"/>
    </location>
</feature>
<dbReference type="Proteomes" id="UP000005631">
    <property type="component" value="Chromosome"/>
</dbReference>
<dbReference type="RefSeq" id="WP_014202909.1">
    <property type="nucleotide sequence ID" value="NC_016599.1"/>
</dbReference>
<feature type="signal peptide" evidence="1">
    <location>
        <begin position="1"/>
        <end position="21"/>
    </location>
</feature>
<dbReference type="OrthoDB" id="1255706at2"/>
<proteinExistence type="predicted"/>
<organism evidence="2 3">
    <name type="scientific">Owenweeksia hongkongensis (strain DSM 17368 / CIP 108786 / JCM 12287 / NRRL B-23963 / UST20020801)</name>
    <dbReference type="NCBI Taxonomy" id="926562"/>
    <lineage>
        <taxon>Bacteria</taxon>
        <taxon>Pseudomonadati</taxon>
        <taxon>Bacteroidota</taxon>
        <taxon>Flavobacteriia</taxon>
        <taxon>Flavobacteriales</taxon>
        <taxon>Owenweeksiaceae</taxon>
        <taxon>Owenweeksia</taxon>
    </lineage>
</organism>
<dbReference type="AlphaFoldDB" id="G8R8G7"/>
<evidence type="ECO:0000313" key="2">
    <source>
        <dbReference type="EMBL" id="AEV33560.1"/>
    </source>
</evidence>
<accession>G8R8G7</accession>
<dbReference type="KEGG" id="oho:Oweho_2592"/>
<keyword evidence="1" id="KW-0732">Signal</keyword>
<evidence type="ECO:0000256" key="1">
    <source>
        <dbReference type="SAM" id="SignalP"/>
    </source>
</evidence>